<keyword evidence="8 11" id="KW-1133">Transmembrane helix</keyword>
<dbReference type="GO" id="GO:0008955">
    <property type="term" value="F:peptidoglycan glycosyltransferase activity"/>
    <property type="evidence" value="ECO:0007669"/>
    <property type="project" value="UniProtKB-UniRule"/>
</dbReference>
<evidence type="ECO:0000256" key="11">
    <source>
        <dbReference type="HAMAP-Rule" id="MF_00766"/>
    </source>
</evidence>
<keyword evidence="6 11" id="KW-0133">Cell shape</keyword>
<feature type="domain" description="Glycosyl transferase family 51" evidence="12">
    <location>
        <begin position="54"/>
        <end position="222"/>
    </location>
</feature>
<evidence type="ECO:0000256" key="7">
    <source>
        <dbReference type="ARBA" id="ARBA00022984"/>
    </source>
</evidence>
<sequence length="228" mass="26208">MLGRLFFLVLLLGGLDMGRYLVWPDVATLKTENPASTSFMEYRQRQWEDSGRKHRIRHEWVPLGQISRHLVLAVTIAEDDKFWTHQGFDVEGMHEALRRNLGEGRLAAGGSTITQQLVKNLYFTPEKSVLRKLREAILTWRVERNLPKKRILELYLNNIEWGDGIFGIGAAARHYYGKSASALTRQEAASLAAILPNPLAWKPDSSSRTVQYRKRIILQRMQRRNSGP</sequence>
<keyword evidence="14" id="KW-1185">Reference proteome</keyword>
<dbReference type="Proteomes" id="UP000503820">
    <property type="component" value="Unassembled WGS sequence"/>
</dbReference>
<keyword evidence="3 11" id="KW-0328">Glycosyltransferase</keyword>
<dbReference type="GO" id="GO:0071555">
    <property type="term" value="P:cell wall organization"/>
    <property type="evidence" value="ECO:0007669"/>
    <property type="project" value="UniProtKB-KW"/>
</dbReference>
<dbReference type="GO" id="GO:0005886">
    <property type="term" value="C:plasma membrane"/>
    <property type="evidence" value="ECO:0007669"/>
    <property type="project" value="UniProtKB-SubCell"/>
</dbReference>
<dbReference type="GO" id="GO:0009252">
    <property type="term" value="P:peptidoglycan biosynthetic process"/>
    <property type="evidence" value="ECO:0007669"/>
    <property type="project" value="UniProtKB-UniRule"/>
</dbReference>
<dbReference type="UniPathway" id="UPA00219"/>
<name>A0A7J0BQM9_9BACT</name>
<dbReference type="InterPro" id="IPR023346">
    <property type="entry name" value="Lysozyme-like_dom_sf"/>
</dbReference>
<keyword evidence="7 11" id="KW-0573">Peptidoglycan synthesis</keyword>
<evidence type="ECO:0000256" key="9">
    <source>
        <dbReference type="ARBA" id="ARBA00023136"/>
    </source>
</evidence>
<evidence type="ECO:0000313" key="13">
    <source>
        <dbReference type="EMBL" id="GFM35435.1"/>
    </source>
</evidence>
<comment type="caution">
    <text evidence="13">The sequence shown here is derived from an EMBL/GenBank/DDBJ whole genome shotgun (WGS) entry which is preliminary data.</text>
</comment>
<evidence type="ECO:0000256" key="5">
    <source>
        <dbReference type="ARBA" id="ARBA00022692"/>
    </source>
</evidence>
<dbReference type="GO" id="GO:0008360">
    <property type="term" value="P:regulation of cell shape"/>
    <property type="evidence" value="ECO:0007669"/>
    <property type="project" value="UniProtKB-KW"/>
</dbReference>
<evidence type="ECO:0000259" key="12">
    <source>
        <dbReference type="Pfam" id="PF00912"/>
    </source>
</evidence>
<keyword evidence="5 11" id="KW-0812">Transmembrane</keyword>
<dbReference type="HAMAP" id="MF_00766">
    <property type="entry name" value="PGT_MtgA"/>
    <property type="match status" value="1"/>
</dbReference>
<dbReference type="Gene3D" id="1.10.3810.10">
    <property type="entry name" value="Biosynthetic peptidoglycan transglycosylase-like"/>
    <property type="match status" value="1"/>
</dbReference>
<comment type="function">
    <text evidence="11">Peptidoglycan polymerase that catalyzes glycan chain elongation from lipid-linked precursors.</text>
</comment>
<dbReference type="PANTHER" id="PTHR30400">
    <property type="entry name" value="MONOFUNCTIONAL BIOSYNTHETIC PEPTIDOGLYCAN TRANSGLYCOSYLASE"/>
    <property type="match status" value="1"/>
</dbReference>
<gene>
    <name evidence="11 13" type="primary">mtgA</name>
    <name evidence="13" type="ORF">DSM19430T_01190</name>
</gene>
<accession>A0A7J0BQM9</accession>
<dbReference type="EMBL" id="BLVP01000001">
    <property type="protein sequence ID" value="GFM35435.1"/>
    <property type="molecule type" value="Genomic_DNA"/>
</dbReference>
<dbReference type="NCBIfam" id="TIGR02070">
    <property type="entry name" value="mono_pep_trsgly"/>
    <property type="match status" value="1"/>
</dbReference>
<evidence type="ECO:0000256" key="10">
    <source>
        <dbReference type="ARBA" id="ARBA00023316"/>
    </source>
</evidence>
<dbReference type="EC" id="2.4.99.28" evidence="11"/>
<dbReference type="SUPFAM" id="SSF53955">
    <property type="entry name" value="Lysozyme-like"/>
    <property type="match status" value="1"/>
</dbReference>
<evidence type="ECO:0000256" key="6">
    <source>
        <dbReference type="ARBA" id="ARBA00022960"/>
    </source>
</evidence>
<dbReference type="InterPro" id="IPR036950">
    <property type="entry name" value="PBP_transglycosylase"/>
</dbReference>
<dbReference type="InterPro" id="IPR001264">
    <property type="entry name" value="Glyco_trans_51"/>
</dbReference>
<keyword evidence="4 11" id="KW-0808">Transferase</keyword>
<dbReference type="AlphaFoldDB" id="A0A7J0BQM9"/>
<evidence type="ECO:0000256" key="1">
    <source>
        <dbReference type="ARBA" id="ARBA00022475"/>
    </source>
</evidence>
<comment type="catalytic activity">
    <reaction evidence="11">
        <text>[GlcNAc-(1-&gt;4)-Mur2Ac(oyl-L-Ala-gamma-D-Glu-L-Lys-D-Ala-D-Ala)](n)-di-trans,octa-cis-undecaprenyl diphosphate + beta-D-GlcNAc-(1-&gt;4)-Mur2Ac(oyl-L-Ala-gamma-D-Glu-L-Lys-D-Ala-D-Ala)-di-trans,octa-cis-undecaprenyl diphosphate = [GlcNAc-(1-&gt;4)-Mur2Ac(oyl-L-Ala-gamma-D-Glu-L-Lys-D-Ala-D-Ala)](n+1)-di-trans,octa-cis-undecaprenyl diphosphate + di-trans,octa-cis-undecaprenyl diphosphate + H(+)</text>
        <dbReference type="Rhea" id="RHEA:23708"/>
        <dbReference type="Rhea" id="RHEA-COMP:9602"/>
        <dbReference type="Rhea" id="RHEA-COMP:9603"/>
        <dbReference type="ChEBI" id="CHEBI:15378"/>
        <dbReference type="ChEBI" id="CHEBI:58405"/>
        <dbReference type="ChEBI" id="CHEBI:60033"/>
        <dbReference type="ChEBI" id="CHEBI:78435"/>
        <dbReference type="EC" id="2.4.99.28"/>
    </reaction>
</comment>
<protein>
    <recommendedName>
        <fullName evidence="11">Biosynthetic peptidoglycan transglycosylase</fullName>
        <ecNumber evidence="11">2.4.99.28</ecNumber>
    </recommendedName>
    <alternativeName>
        <fullName evidence="11">Glycan polymerase</fullName>
    </alternativeName>
    <alternativeName>
        <fullName evidence="11">Peptidoglycan glycosyltransferase MtgA</fullName>
        <shortName evidence="11">PGT</shortName>
    </alternativeName>
</protein>
<evidence type="ECO:0000256" key="8">
    <source>
        <dbReference type="ARBA" id="ARBA00022989"/>
    </source>
</evidence>
<keyword evidence="9 11" id="KW-0472">Membrane</keyword>
<keyword evidence="10 11" id="KW-0961">Cell wall biogenesis/degradation</keyword>
<evidence type="ECO:0000256" key="2">
    <source>
        <dbReference type="ARBA" id="ARBA00022519"/>
    </source>
</evidence>
<dbReference type="Pfam" id="PF00912">
    <property type="entry name" value="Transgly"/>
    <property type="match status" value="1"/>
</dbReference>
<dbReference type="GO" id="GO:0016763">
    <property type="term" value="F:pentosyltransferase activity"/>
    <property type="evidence" value="ECO:0007669"/>
    <property type="project" value="InterPro"/>
</dbReference>
<comment type="similarity">
    <text evidence="11">Belongs to the glycosyltransferase 51 family.</text>
</comment>
<evidence type="ECO:0000313" key="14">
    <source>
        <dbReference type="Proteomes" id="UP000503820"/>
    </source>
</evidence>
<comment type="subcellular location">
    <subcellularLocation>
        <location evidence="11">Cell membrane</location>
        <topology evidence="11">Single-pass membrane protein</topology>
    </subcellularLocation>
</comment>
<keyword evidence="2" id="KW-0997">Cell inner membrane</keyword>
<proteinExistence type="inferred from homology"/>
<keyword evidence="1 11" id="KW-1003">Cell membrane</keyword>
<comment type="pathway">
    <text evidence="11">Cell wall biogenesis; peptidoglycan biosynthesis.</text>
</comment>
<reference evidence="13 14" key="1">
    <citation type="submission" date="2020-05" db="EMBL/GenBank/DDBJ databases">
        <title>Draft genome sequence of Desulfovibrio psychrotolerans JS1T.</title>
        <authorList>
            <person name="Ueno A."/>
            <person name="Tamazawa S."/>
            <person name="Tamamura S."/>
            <person name="Murakami T."/>
            <person name="Kiyama T."/>
            <person name="Inomata H."/>
            <person name="Amano Y."/>
            <person name="Miyakawa K."/>
            <person name="Tamaki H."/>
            <person name="Naganuma T."/>
            <person name="Kaneko K."/>
        </authorList>
    </citation>
    <scope>NUCLEOTIDE SEQUENCE [LARGE SCALE GENOMIC DNA]</scope>
    <source>
        <strain evidence="13 14">JS1</strain>
    </source>
</reference>
<dbReference type="GO" id="GO:0009274">
    <property type="term" value="C:peptidoglycan-based cell wall"/>
    <property type="evidence" value="ECO:0007669"/>
    <property type="project" value="InterPro"/>
</dbReference>
<dbReference type="PANTHER" id="PTHR30400:SF0">
    <property type="entry name" value="BIOSYNTHETIC PEPTIDOGLYCAN TRANSGLYCOSYLASE"/>
    <property type="match status" value="1"/>
</dbReference>
<evidence type="ECO:0000256" key="3">
    <source>
        <dbReference type="ARBA" id="ARBA00022676"/>
    </source>
</evidence>
<dbReference type="InterPro" id="IPR011812">
    <property type="entry name" value="Pep_trsgly"/>
</dbReference>
<organism evidence="13 14">
    <name type="scientific">Desulfovibrio psychrotolerans</name>
    <dbReference type="NCBI Taxonomy" id="415242"/>
    <lineage>
        <taxon>Bacteria</taxon>
        <taxon>Pseudomonadati</taxon>
        <taxon>Thermodesulfobacteriota</taxon>
        <taxon>Desulfovibrionia</taxon>
        <taxon>Desulfovibrionales</taxon>
        <taxon>Desulfovibrionaceae</taxon>
        <taxon>Desulfovibrio</taxon>
    </lineage>
</organism>
<evidence type="ECO:0000256" key="4">
    <source>
        <dbReference type="ARBA" id="ARBA00022679"/>
    </source>
</evidence>